<feature type="compositionally biased region" description="Basic residues" evidence="1">
    <location>
        <begin position="52"/>
        <end position="65"/>
    </location>
</feature>
<sequence>MWSDSRHRQPASQKTDGQPYFPTSPELRTVYISAHIFFRTQYQPGGASSSSSKKKKLRRPSRLRRATTPPPPGNPLHLQISRCPPWALRRPPGGSQTRLECSAHRVEDPGRVEFCWLPRRVWVMLLSAEWASHIIAFGRRGRRIRKGTERGGRRGGELREVW</sequence>
<dbReference type="EMBL" id="MU001672">
    <property type="protein sequence ID" value="KAF2460881.1"/>
    <property type="molecule type" value="Genomic_DNA"/>
</dbReference>
<feature type="region of interest" description="Disordered" evidence="1">
    <location>
        <begin position="1"/>
        <end position="24"/>
    </location>
</feature>
<reference evidence="2" key="1">
    <citation type="journal article" date="2020" name="Stud. Mycol.">
        <title>101 Dothideomycetes genomes: a test case for predicting lifestyles and emergence of pathogens.</title>
        <authorList>
            <person name="Haridas S."/>
            <person name="Albert R."/>
            <person name="Binder M."/>
            <person name="Bloem J."/>
            <person name="Labutti K."/>
            <person name="Salamov A."/>
            <person name="Andreopoulos B."/>
            <person name="Baker S."/>
            <person name="Barry K."/>
            <person name="Bills G."/>
            <person name="Bluhm B."/>
            <person name="Cannon C."/>
            <person name="Castanera R."/>
            <person name="Culley D."/>
            <person name="Daum C."/>
            <person name="Ezra D."/>
            <person name="Gonzalez J."/>
            <person name="Henrissat B."/>
            <person name="Kuo A."/>
            <person name="Liang C."/>
            <person name="Lipzen A."/>
            <person name="Lutzoni F."/>
            <person name="Magnuson J."/>
            <person name="Mondo S."/>
            <person name="Nolan M."/>
            <person name="Ohm R."/>
            <person name="Pangilinan J."/>
            <person name="Park H.-J."/>
            <person name="Ramirez L."/>
            <person name="Alfaro M."/>
            <person name="Sun H."/>
            <person name="Tritt A."/>
            <person name="Yoshinaga Y."/>
            <person name="Zwiers L.-H."/>
            <person name="Turgeon B."/>
            <person name="Goodwin S."/>
            <person name="Spatafora J."/>
            <person name="Crous P."/>
            <person name="Grigoriev I."/>
        </authorList>
    </citation>
    <scope>NUCLEOTIDE SEQUENCE</scope>
    <source>
        <strain evidence="2">ATCC 16933</strain>
    </source>
</reference>
<evidence type="ECO:0000256" key="1">
    <source>
        <dbReference type="SAM" id="MobiDB-lite"/>
    </source>
</evidence>
<name>A0A6A6PA65_9PEZI</name>
<evidence type="ECO:0000313" key="2">
    <source>
        <dbReference type="EMBL" id="KAF2460881.1"/>
    </source>
</evidence>
<feature type="region of interest" description="Disordered" evidence="1">
    <location>
        <begin position="43"/>
        <end position="77"/>
    </location>
</feature>
<gene>
    <name evidence="2" type="ORF">BDY21DRAFT_134071</name>
</gene>
<accession>A0A6A6PA65</accession>
<dbReference type="Proteomes" id="UP000799766">
    <property type="component" value="Unassembled WGS sequence"/>
</dbReference>
<evidence type="ECO:0000313" key="3">
    <source>
        <dbReference type="Proteomes" id="UP000799766"/>
    </source>
</evidence>
<organism evidence="2 3">
    <name type="scientific">Lineolata rhizophorae</name>
    <dbReference type="NCBI Taxonomy" id="578093"/>
    <lineage>
        <taxon>Eukaryota</taxon>
        <taxon>Fungi</taxon>
        <taxon>Dikarya</taxon>
        <taxon>Ascomycota</taxon>
        <taxon>Pezizomycotina</taxon>
        <taxon>Dothideomycetes</taxon>
        <taxon>Dothideomycetes incertae sedis</taxon>
        <taxon>Lineolatales</taxon>
        <taxon>Lineolataceae</taxon>
        <taxon>Lineolata</taxon>
    </lineage>
</organism>
<dbReference type="AlphaFoldDB" id="A0A6A6PA65"/>
<keyword evidence="3" id="KW-1185">Reference proteome</keyword>
<protein>
    <submittedName>
        <fullName evidence="2">Uncharacterized protein</fullName>
    </submittedName>
</protein>
<proteinExistence type="predicted"/>